<dbReference type="PANTHER" id="PTHR11468">
    <property type="entry name" value="GLYCOGEN PHOSPHORYLASE"/>
    <property type="match status" value="1"/>
</dbReference>
<dbReference type="Gene3D" id="3.40.50.2000">
    <property type="entry name" value="Glycogen Phosphorylase B"/>
    <property type="match status" value="1"/>
</dbReference>
<dbReference type="GO" id="GO:0005980">
    <property type="term" value="P:glycogen catabolic process"/>
    <property type="evidence" value="ECO:0007669"/>
    <property type="project" value="TreeGrafter"/>
</dbReference>
<protein>
    <recommendedName>
        <fullName evidence="2">Alpha-1,4 glucan phosphorylase</fullName>
        <ecNumber evidence="2">2.4.1.1</ecNumber>
    </recommendedName>
</protein>
<evidence type="ECO:0000256" key="2">
    <source>
        <dbReference type="RuleBase" id="RU000587"/>
    </source>
</evidence>
<reference evidence="3 4" key="1">
    <citation type="submission" date="2017-11" db="EMBL/GenBank/DDBJ databases">
        <authorList>
            <person name="Han C.G."/>
        </authorList>
    </citation>
    <scope>NUCLEOTIDE SEQUENCE [LARGE SCALE GENOMIC DNA]</scope>
    <source>
        <strain evidence="3 4">A11</strain>
    </source>
</reference>
<evidence type="ECO:0000313" key="4">
    <source>
        <dbReference type="Proteomes" id="UP000234505"/>
    </source>
</evidence>
<dbReference type="Pfam" id="PF00343">
    <property type="entry name" value="Phosphorylase"/>
    <property type="match status" value="1"/>
</dbReference>
<dbReference type="Proteomes" id="UP000234505">
    <property type="component" value="Unassembled WGS sequence"/>
</dbReference>
<keyword evidence="2" id="KW-0328">Glycosyltransferase</keyword>
<comment type="cofactor">
    <cofactor evidence="2">
        <name>pyridoxal 5'-phosphate</name>
        <dbReference type="ChEBI" id="CHEBI:597326"/>
    </cofactor>
</comment>
<name>A0A2J4PBD0_9ENTR</name>
<reference evidence="3 4" key="2">
    <citation type="submission" date="2018-01" db="EMBL/GenBank/DDBJ databases">
        <title>Genomic study of Klebsiella pneumoniae.</title>
        <authorList>
            <person name="Yang Y."/>
            <person name="Bicalho R."/>
        </authorList>
    </citation>
    <scope>NUCLEOTIDE SEQUENCE [LARGE SCALE GENOMIC DNA]</scope>
    <source>
        <strain evidence="3 4">A11</strain>
    </source>
</reference>
<keyword evidence="2" id="KW-0808">Transferase</keyword>
<dbReference type="GO" id="GO:0005737">
    <property type="term" value="C:cytoplasm"/>
    <property type="evidence" value="ECO:0007669"/>
    <property type="project" value="TreeGrafter"/>
</dbReference>
<evidence type="ECO:0000313" key="3">
    <source>
        <dbReference type="EMBL" id="PLL16109.1"/>
    </source>
</evidence>
<comment type="function">
    <text evidence="2">Allosteric enzyme that catalyzes the rate-limiting step in glycogen catabolism, the phosphorolytic cleavage of glycogen to produce glucose-1-phosphate, and plays a central role in maintaining cellular and organismal glucose homeostasis.</text>
</comment>
<dbReference type="EMBL" id="PIDS01002205">
    <property type="protein sequence ID" value="PLL16109.1"/>
    <property type="molecule type" value="Genomic_DNA"/>
</dbReference>
<dbReference type="GO" id="GO:0030170">
    <property type="term" value="F:pyridoxal phosphate binding"/>
    <property type="evidence" value="ECO:0007669"/>
    <property type="project" value="TreeGrafter"/>
</dbReference>
<dbReference type="SUPFAM" id="SSF53756">
    <property type="entry name" value="UDP-Glycosyltransferase/glycogen phosphorylase"/>
    <property type="match status" value="1"/>
</dbReference>
<sequence>MNVPFSYSSPTLSVEALKHSIAYKLMFIIGKDPAIANKHEWLNATLFAVRDRMVERWLRSNRAQLSQEVRQVYYLSMEFLIGRTLSNALLSLGIYEDVNSALEEMGLNLEELIDEENDPGLGNGGLGRLAACFLDSLAALGLPGRGYGIRYD</sequence>
<keyword evidence="2" id="KW-0119">Carbohydrate metabolism</keyword>
<comment type="similarity">
    <text evidence="1 2">Belongs to the glycogen phosphorylase family.</text>
</comment>
<proteinExistence type="inferred from homology"/>
<evidence type="ECO:0000256" key="1">
    <source>
        <dbReference type="ARBA" id="ARBA00006047"/>
    </source>
</evidence>
<feature type="non-terminal residue" evidence="3">
    <location>
        <position position="152"/>
    </location>
</feature>
<comment type="catalytic activity">
    <reaction evidence="2">
        <text>[(1-&gt;4)-alpha-D-glucosyl](n) + phosphate = [(1-&gt;4)-alpha-D-glucosyl](n-1) + alpha-D-glucose 1-phosphate</text>
        <dbReference type="Rhea" id="RHEA:41732"/>
        <dbReference type="Rhea" id="RHEA-COMP:9584"/>
        <dbReference type="Rhea" id="RHEA-COMP:9586"/>
        <dbReference type="ChEBI" id="CHEBI:15444"/>
        <dbReference type="ChEBI" id="CHEBI:43474"/>
        <dbReference type="ChEBI" id="CHEBI:58601"/>
        <dbReference type="EC" id="2.4.1.1"/>
    </reaction>
</comment>
<organism evidence="3 4">
    <name type="scientific">Klebsiella michiganensis</name>
    <dbReference type="NCBI Taxonomy" id="1134687"/>
    <lineage>
        <taxon>Bacteria</taxon>
        <taxon>Pseudomonadati</taxon>
        <taxon>Pseudomonadota</taxon>
        <taxon>Gammaproteobacteria</taxon>
        <taxon>Enterobacterales</taxon>
        <taxon>Enterobacteriaceae</taxon>
        <taxon>Klebsiella/Raoultella group</taxon>
        <taxon>Klebsiella</taxon>
    </lineage>
</organism>
<dbReference type="AlphaFoldDB" id="A0A2J4PBD0"/>
<dbReference type="GO" id="GO:0008184">
    <property type="term" value="F:glycogen phosphorylase activity"/>
    <property type="evidence" value="ECO:0007669"/>
    <property type="project" value="InterPro"/>
</dbReference>
<dbReference type="InterPro" id="IPR000811">
    <property type="entry name" value="Glyco_trans_35"/>
</dbReference>
<comment type="caution">
    <text evidence="3">The sequence shown here is derived from an EMBL/GenBank/DDBJ whole genome shotgun (WGS) entry which is preliminary data.</text>
</comment>
<keyword evidence="2" id="KW-0663">Pyridoxal phosphate</keyword>
<gene>
    <name evidence="3" type="ORF">CWN50_35525</name>
</gene>
<accession>A0A2J4PBD0</accession>
<dbReference type="PANTHER" id="PTHR11468:SF3">
    <property type="entry name" value="GLYCOGEN PHOSPHORYLASE, LIVER FORM"/>
    <property type="match status" value="1"/>
</dbReference>
<dbReference type="EC" id="2.4.1.1" evidence="2"/>